<dbReference type="InterPro" id="IPR011001">
    <property type="entry name" value="Saposin-like"/>
</dbReference>
<dbReference type="Proteomes" id="UP000827092">
    <property type="component" value="Unassembled WGS sequence"/>
</dbReference>
<dbReference type="Gene3D" id="1.10.225.10">
    <property type="entry name" value="Saposin-like"/>
    <property type="match status" value="1"/>
</dbReference>
<dbReference type="SUPFAM" id="SSF47862">
    <property type="entry name" value="Saposin"/>
    <property type="match status" value="1"/>
</dbReference>
<dbReference type="PANTHER" id="PTHR15010:SF0">
    <property type="entry name" value="ACYLOXYACYL HYDROLASE"/>
    <property type="match status" value="1"/>
</dbReference>
<dbReference type="GO" id="GO:0009104">
    <property type="term" value="P:lipopolysaccharide catabolic process"/>
    <property type="evidence" value="ECO:0007669"/>
    <property type="project" value="TreeGrafter"/>
</dbReference>
<evidence type="ECO:0000256" key="2">
    <source>
        <dbReference type="SAM" id="SignalP"/>
    </source>
</evidence>
<reference evidence="4 5" key="1">
    <citation type="journal article" date="2022" name="Nat. Ecol. Evol.">
        <title>A masculinizing supergene underlies an exaggerated male reproductive morph in a spider.</title>
        <authorList>
            <person name="Hendrickx F."/>
            <person name="De Corte Z."/>
            <person name="Sonet G."/>
            <person name="Van Belleghem S.M."/>
            <person name="Kostlbacher S."/>
            <person name="Vangestel C."/>
        </authorList>
    </citation>
    <scope>NUCLEOTIDE SEQUENCE [LARGE SCALE GENOMIC DNA]</scope>
    <source>
        <strain evidence="4">W744_W776</strain>
    </source>
</reference>
<dbReference type="InterPro" id="IPR048593">
    <property type="entry name" value="AOAH_Saposin_N"/>
</dbReference>
<dbReference type="GO" id="GO:0050528">
    <property type="term" value="F:acyloxyacyl hydrolase activity"/>
    <property type="evidence" value="ECO:0007669"/>
    <property type="project" value="InterPro"/>
</dbReference>
<organism evidence="4 5">
    <name type="scientific">Oedothorax gibbosus</name>
    <dbReference type="NCBI Taxonomy" id="931172"/>
    <lineage>
        <taxon>Eukaryota</taxon>
        <taxon>Metazoa</taxon>
        <taxon>Ecdysozoa</taxon>
        <taxon>Arthropoda</taxon>
        <taxon>Chelicerata</taxon>
        <taxon>Arachnida</taxon>
        <taxon>Araneae</taxon>
        <taxon>Araneomorphae</taxon>
        <taxon>Entelegynae</taxon>
        <taxon>Araneoidea</taxon>
        <taxon>Linyphiidae</taxon>
        <taxon>Erigoninae</taxon>
        <taxon>Oedothorax</taxon>
    </lineage>
</organism>
<protein>
    <recommendedName>
        <fullName evidence="3">Saposin B-type domain-containing protein</fullName>
    </recommendedName>
</protein>
<feature type="chain" id="PRO_5043596798" description="Saposin B-type domain-containing protein" evidence="2">
    <location>
        <begin position="24"/>
        <end position="577"/>
    </location>
</feature>
<feature type="signal peptide" evidence="2">
    <location>
        <begin position="1"/>
        <end position="23"/>
    </location>
</feature>
<keyword evidence="1" id="KW-1015">Disulfide bond</keyword>
<feature type="domain" description="Saposin B-type" evidence="3">
    <location>
        <begin position="35"/>
        <end position="115"/>
    </location>
</feature>
<dbReference type="AlphaFoldDB" id="A0AAV6V4P7"/>
<dbReference type="PROSITE" id="PS50015">
    <property type="entry name" value="SAP_B"/>
    <property type="match status" value="1"/>
</dbReference>
<comment type="caution">
    <text evidence="4">The sequence shown here is derived from an EMBL/GenBank/DDBJ whole genome shotgun (WGS) entry which is preliminary data.</text>
</comment>
<evidence type="ECO:0000313" key="4">
    <source>
        <dbReference type="EMBL" id="KAG8191730.1"/>
    </source>
</evidence>
<evidence type="ECO:0000313" key="5">
    <source>
        <dbReference type="Proteomes" id="UP000827092"/>
    </source>
</evidence>
<dbReference type="PANTHER" id="PTHR15010">
    <property type="entry name" value="ACYLOXYACYL HYDROLASE"/>
    <property type="match status" value="1"/>
</dbReference>
<sequence length="577" mass="64311">MKYSGFIFILAFLVLGAISVVSGTRSRNDVIDVNGGKACAACTVMVGLIEQVAEVNNQTVADMVSGELCVYLPGEYTILCDILVHLWGPSIIEKLSRKETPDVVCYSLGICHVDSGMGYCHLFPEPEEGMEEAVSVSRDGATVLPFFHWSLVERLSSACELPGVSMVCRTIQSVLGRMKPFIDLDKDQYSIIETFRGDAWRGRDCDDVNDMIYPGRTPMDNDILMDSNCNGIFGVNETSGKPFEEELCGGTDSQGLIYIGDSIGAHFHIPPEWVTARKLSMDILKNFSFVVGNELDWPQNSFPTGYQNASWPILTGTTDSVYLRMRQRNLCNHRDFQNICFNGAASGTMLSYLKSIARNPQVDKPAVVFYGMMGNDVCERWMSSLEDLTTPEEFRSNVLATLDKLESILPTGSHVLLIGLVNGSFIFDTMSARLHPIGQLHGDVRYGDLYEWFNCMRIGPCFGWMNKNETIRRATTQRAIELSAVLENIAATKTYNSFSVNYLSNPLAQVIRNWEKEGYELWRLLEPVDSLHPVQAVLPLITQAMWSEIATKYPEVLGAVNPNNQKIQQLFGDQGGH</sequence>
<dbReference type="Pfam" id="PF20825">
    <property type="entry name" value="Saposin"/>
    <property type="match status" value="1"/>
</dbReference>
<dbReference type="SUPFAM" id="SSF52266">
    <property type="entry name" value="SGNH hydrolase"/>
    <property type="match status" value="1"/>
</dbReference>
<gene>
    <name evidence="4" type="ORF">JTE90_008794</name>
</gene>
<proteinExistence type="predicted"/>
<evidence type="ECO:0000259" key="3">
    <source>
        <dbReference type="PROSITE" id="PS50015"/>
    </source>
</evidence>
<keyword evidence="2" id="KW-0732">Signal</keyword>
<accession>A0AAV6V4P7</accession>
<dbReference type="InterPro" id="IPR036514">
    <property type="entry name" value="SGNH_hydro_sf"/>
</dbReference>
<dbReference type="EMBL" id="JAFNEN010000153">
    <property type="protein sequence ID" value="KAG8191730.1"/>
    <property type="molecule type" value="Genomic_DNA"/>
</dbReference>
<dbReference type="InterPro" id="IPR008139">
    <property type="entry name" value="SaposinB_dom"/>
</dbReference>
<name>A0AAV6V4P7_9ARAC</name>
<dbReference type="SMART" id="SM00741">
    <property type="entry name" value="SapB"/>
    <property type="match status" value="1"/>
</dbReference>
<evidence type="ECO:0000256" key="1">
    <source>
        <dbReference type="ARBA" id="ARBA00023157"/>
    </source>
</evidence>
<dbReference type="InterPro" id="IPR039676">
    <property type="entry name" value="AOAH"/>
</dbReference>
<dbReference type="Gene3D" id="3.40.50.1110">
    <property type="entry name" value="SGNH hydrolase"/>
    <property type="match status" value="1"/>
</dbReference>
<keyword evidence="5" id="KW-1185">Reference proteome</keyword>
<dbReference type="GO" id="GO:0005509">
    <property type="term" value="F:calcium ion binding"/>
    <property type="evidence" value="ECO:0007669"/>
    <property type="project" value="TreeGrafter"/>
</dbReference>